<dbReference type="EC" id="3.1.1.47" evidence="1"/>
<reference evidence="5" key="1">
    <citation type="submission" date="2021-02" db="EMBL/GenBank/DDBJ databases">
        <authorList>
            <person name="Dougan E. K."/>
            <person name="Rhodes N."/>
            <person name="Thang M."/>
            <person name="Chan C."/>
        </authorList>
    </citation>
    <scope>NUCLEOTIDE SEQUENCE</scope>
</reference>
<evidence type="ECO:0000256" key="3">
    <source>
        <dbReference type="ARBA" id="ARBA00022963"/>
    </source>
</evidence>
<evidence type="ECO:0000256" key="4">
    <source>
        <dbReference type="ARBA" id="ARBA00023098"/>
    </source>
</evidence>
<dbReference type="EMBL" id="CAJNNV010028401">
    <property type="protein sequence ID" value="CAE8624457.1"/>
    <property type="molecule type" value="Genomic_DNA"/>
</dbReference>
<dbReference type="Pfam" id="PF07224">
    <property type="entry name" value="Chlorophyllase"/>
    <property type="match status" value="1"/>
</dbReference>
<evidence type="ECO:0000313" key="5">
    <source>
        <dbReference type="EMBL" id="CAE8624457.1"/>
    </source>
</evidence>
<evidence type="ECO:0000256" key="2">
    <source>
        <dbReference type="ARBA" id="ARBA00022801"/>
    </source>
</evidence>
<gene>
    <name evidence="5" type="ORF">PGLA1383_LOCUS41581</name>
</gene>
<dbReference type="GO" id="GO:0003847">
    <property type="term" value="F:1-alkyl-2-acetylglycerophosphocholine esterase activity"/>
    <property type="evidence" value="ECO:0007669"/>
    <property type="project" value="UniProtKB-EC"/>
</dbReference>
<comment type="caution">
    <text evidence="5">The sequence shown here is derived from an EMBL/GenBank/DDBJ whole genome shotgun (WGS) entry which is preliminary data.</text>
</comment>
<keyword evidence="2" id="KW-0378">Hydrolase</keyword>
<dbReference type="AlphaFoldDB" id="A0A813GK05"/>
<dbReference type="PANTHER" id="PTHR10272">
    <property type="entry name" value="PLATELET-ACTIVATING FACTOR ACETYLHYDROLASE"/>
    <property type="match status" value="1"/>
</dbReference>
<sequence length="456" mass="50310">MAQPDTSNSNASNYDFSAPGLYAVGVQTFQVHGLTQAHGKAAAVSVFYPGSTQGRSPSCFNVTEIPPLPWFFEWVRLIPWRLTMGSAVEHTSERPVDVAPPEDGLYPIIFFHHGFPSFRMTMPTLHSHWASHGFVVVAADHPGRTDREHVATEVERDPLVDTDELYRMFGDKDGPFARFSKFVDLSKVVLSGESGGALCVVTPKLELSVVKAAKLYIAMVMDPVQAAKQYPDAACPPPEWGSVLALGGLRDTDRPRQLELAGVFWEKSTVRVVLLEDAPHLAWDDAGRLFDSWLVRKTFAWSLGKRRSEIDAPCLNYQFCHVFAKQLSIAAIFEVFPTKKCSSEMAAQALTPDSIQAFARKLTIKAPRDAAERLASMHQGVSCGEQVGRDVVVTANRGVNLYVKQAGSQELRAPIPDTADACVFQQSWADLAERRTPAGNKAMWDKHREVGEANQL</sequence>
<dbReference type="OrthoDB" id="2363873at2759"/>
<organism evidence="5 6">
    <name type="scientific">Polarella glacialis</name>
    <name type="common">Dinoflagellate</name>
    <dbReference type="NCBI Taxonomy" id="89957"/>
    <lineage>
        <taxon>Eukaryota</taxon>
        <taxon>Sar</taxon>
        <taxon>Alveolata</taxon>
        <taxon>Dinophyceae</taxon>
        <taxon>Suessiales</taxon>
        <taxon>Suessiaceae</taxon>
        <taxon>Polarella</taxon>
    </lineage>
</organism>
<keyword evidence="4" id="KW-0443">Lipid metabolism</keyword>
<proteinExistence type="predicted"/>
<evidence type="ECO:0000313" key="6">
    <source>
        <dbReference type="Proteomes" id="UP000654075"/>
    </source>
</evidence>
<protein>
    <recommendedName>
        <fullName evidence="1">1-alkyl-2-acetylglycerophosphocholine esterase</fullName>
        <ecNumber evidence="1">3.1.1.47</ecNumber>
    </recommendedName>
</protein>
<dbReference type="GO" id="GO:0016042">
    <property type="term" value="P:lipid catabolic process"/>
    <property type="evidence" value="ECO:0007669"/>
    <property type="project" value="UniProtKB-KW"/>
</dbReference>
<dbReference type="SUPFAM" id="SSF53474">
    <property type="entry name" value="alpha/beta-Hydrolases"/>
    <property type="match status" value="1"/>
</dbReference>
<keyword evidence="3" id="KW-0442">Lipid degradation</keyword>
<dbReference type="Gene3D" id="3.40.50.1820">
    <property type="entry name" value="alpha/beta hydrolase"/>
    <property type="match status" value="1"/>
</dbReference>
<dbReference type="Proteomes" id="UP000654075">
    <property type="component" value="Unassembled WGS sequence"/>
</dbReference>
<dbReference type="InterPro" id="IPR017395">
    <property type="entry name" value="Chlorophyllase-like"/>
</dbReference>
<dbReference type="InterPro" id="IPR029058">
    <property type="entry name" value="AB_hydrolase_fold"/>
</dbReference>
<name>A0A813GK05_POLGL</name>
<keyword evidence="6" id="KW-1185">Reference proteome</keyword>
<dbReference type="PANTHER" id="PTHR10272:SF0">
    <property type="entry name" value="PLATELET-ACTIVATING FACTOR ACETYLHYDROLASE"/>
    <property type="match status" value="1"/>
</dbReference>
<accession>A0A813GK05</accession>
<evidence type="ECO:0000256" key="1">
    <source>
        <dbReference type="ARBA" id="ARBA00013201"/>
    </source>
</evidence>